<keyword evidence="2" id="KW-0962">Peroxisome biogenesis</keyword>
<evidence type="ECO:0000313" key="3">
    <source>
        <dbReference type="EMBL" id="WFD43105.1"/>
    </source>
</evidence>
<reference evidence="3" key="1">
    <citation type="submission" date="2023-02" db="EMBL/GenBank/DDBJ databases">
        <title>Mating type loci evolution in Malassezia.</title>
        <authorList>
            <person name="Coelho M.A."/>
        </authorList>
    </citation>
    <scope>NUCLEOTIDE SEQUENCE</scope>
    <source>
        <strain evidence="3">CBS 14136</strain>
    </source>
</reference>
<accession>A0AAF0F663</accession>
<name>A0AAF0F663_9BASI</name>
<evidence type="ECO:0000313" key="4">
    <source>
        <dbReference type="Proteomes" id="UP001214628"/>
    </source>
</evidence>
<dbReference type="EMBL" id="CP118376">
    <property type="protein sequence ID" value="WFD43105.1"/>
    <property type="molecule type" value="Genomic_DNA"/>
</dbReference>
<dbReference type="GO" id="GO:0005778">
    <property type="term" value="C:peroxisomal membrane"/>
    <property type="evidence" value="ECO:0007669"/>
    <property type="project" value="UniProtKB-SubCell"/>
</dbReference>
<evidence type="ECO:0000256" key="2">
    <source>
        <dbReference type="RuleBase" id="RU365003"/>
    </source>
</evidence>
<dbReference type="PANTHER" id="PTHR13299:SF0">
    <property type="entry name" value="PEROXISOMAL MEMBRANE PROTEIN PEX16"/>
    <property type="match status" value="1"/>
</dbReference>
<dbReference type="Pfam" id="PF08610">
    <property type="entry name" value="Pex16"/>
    <property type="match status" value="1"/>
</dbReference>
<sequence>MAQRAWHVYERFLVSNASQITALESSLRSITYILPGRFKDAEIAGEAIYAGVHLLGMYHDSVLFKIVYSRRDKGTDSLVKQARDELAGDLPKMSLHARYTNYWRSSSRMYRSAALMLMMIEATQLLIEMIARRKTRTHAWDIIVGIETLKALLRLGLVRASQDRPVIEPCLPQREIDPSLLEKRATTDLDTWRGERTGITHRSLHTLMAPKNQPSSEEPDLYDYLLSHTLTDQDVAPPARLVRTLQGTIGSAAESLWILRPLLYVLALRKWGKRDFKPYVLSISMELFARFLRRRSFYLPYDDATKLPVPPMSSVSLMLSMLGIENSFFDWVAGSLSNTDPRYQLTKPISSVERDEWTARNRSLWWYLVRGPAWYNYTRPKIQGLVRRTENKRIIGIFGSIAGEYLPLVDDYYYYTAT</sequence>
<dbReference type="AlphaFoldDB" id="A0AAF0F663"/>
<evidence type="ECO:0000256" key="1">
    <source>
        <dbReference type="ARBA" id="ARBA00009505"/>
    </source>
</evidence>
<keyword evidence="4" id="KW-1185">Reference proteome</keyword>
<dbReference type="PANTHER" id="PTHR13299">
    <property type="entry name" value="PEROXISOMAL MEMBRANE PROTEIN PEX16"/>
    <property type="match status" value="1"/>
</dbReference>
<comment type="similarity">
    <text evidence="1 2">Belongs to the peroxin-16 family.</text>
</comment>
<keyword evidence="2" id="KW-0576">Peroxisome</keyword>
<gene>
    <name evidence="3" type="ORF">MPSI1_001758</name>
</gene>
<dbReference type="GO" id="GO:0007031">
    <property type="term" value="P:peroxisome organization"/>
    <property type="evidence" value="ECO:0007669"/>
    <property type="project" value="UniProtKB-KW"/>
</dbReference>
<dbReference type="Proteomes" id="UP001214628">
    <property type="component" value="Chromosome 2"/>
</dbReference>
<organism evidence="3 4">
    <name type="scientific">Malassezia psittaci</name>
    <dbReference type="NCBI Taxonomy" id="1821823"/>
    <lineage>
        <taxon>Eukaryota</taxon>
        <taxon>Fungi</taxon>
        <taxon>Dikarya</taxon>
        <taxon>Basidiomycota</taxon>
        <taxon>Ustilaginomycotina</taxon>
        <taxon>Malasseziomycetes</taxon>
        <taxon>Malasseziales</taxon>
        <taxon>Malasseziaceae</taxon>
        <taxon>Malassezia</taxon>
    </lineage>
</organism>
<proteinExistence type="inferred from homology"/>
<protein>
    <recommendedName>
        <fullName evidence="2">Peroxisomal membrane protein PEX16</fullName>
    </recommendedName>
</protein>
<dbReference type="InterPro" id="IPR013919">
    <property type="entry name" value="Pex16"/>
</dbReference>
<comment type="subcellular location">
    <subcellularLocation>
        <location evidence="2">Peroxisome membrane</location>
    </subcellularLocation>
</comment>